<evidence type="ECO:0000256" key="2">
    <source>
        <dbReference type="ARBA" id="ARBA00009127"/>
    </source>
</evidence>
<evidence type="ECO:0008006" key="7">
    <source>
        <dbReference type="Google" id="ProtNLM"/>
    </source>
</evidence>
<dbReference type="GO" id="GO:0005576">
    <property type="term" value="C:extracellular region"/>
    <property type="evidence" value="ECO:0007669"/>
    <property type="project" value="UniProtKB-SubCell"/>
</dbReference>
<keyword evidence="4" id="KW-0732">Signal</keyword>
<organism evidence="5 6">
    <name type="scientific">Cyphellophora europaea (strain CBS 101466)</name>
    <name type="common">Phialophora europaea</name>
    <dbReference type="NCBI Taxonomy" id="1220924"/>
    <lineage>
        <taxon>Eukaryota</taxon>
        <taxon>Fungi</taxon>
        <taxon>Dikarya</taxon>
        <taxon>Ascomycota</taxon>
        <taxon>Pezizomycotina</taxon>
        <taxon>Eurotiomycetes</taxon>
        <taxon>Chaetothyriomycetidae</taxon>
        <taxon>Chaetothyriales</taxon>
        <taxon>Cyphellophoraceae</taxon>
        <taxon>Cyphellophora</taxon>
    </lineage>
</organism>
<comment type="subcellular location">
    <subcellularLocation>
        <location evidence="1">Secreted</location>
    </subcellularLocation>
</comment>
<dbReference type="Gene3D" id="2.120.10.30">
    <property type="entry name" value="TolB, C-terminal domain"/>
    <property type="match status" value="1"/>
</dbReference>
<protein>
    <recommendedName>
        <fullName evidence="7">SMP-30/Gluconolactonase/LRE-like region domain-containing protein</fullName>
    </recommendedName>
</protein>
<evidence type="ECO:0000313" key="6">
    <source>
        <dbReference type="Proteomes" id="UP000030752"/>
    </source>
</evidence>
<dbReference type="OrthoDB" id="7776143at2759"/>
<dbReference type="GeneID" id="19977679"/>
<keyword evidence="3" id="KW-0964">Secreted</keyword>
<evidence type="ECO:0000256" key="4">
    <source>
        <dbReference type="SAM" id="SignalP"/>
    </source>
</evidence>
<gene>
    <name evidence="5" type="ORF">HMPREF1541_10340</name>
</gene>
<keyword evidence="6" id="KW-1185">Reference proteome</keyword>
<dbReference type="PANTHER" id="PTHR10009">
    <property type="entry name" value="PROTEIN YELLOW-RELATED"/>
    <property type="match status" value="1"/>
</dbReference>
<dbReference type="InParanoid" id="W2S7R0"/>
<accession>W2S7R0</accession>
<dbReference type="InterPro" id="IPR011042">
    <property type="entry name" value="6-blade_b-propeller_TolB-like"/>
</dbReference>
<evidence type="ECO:0000313" key="5">
    <source>
        <dbReference type="EMBL" id="ETN44670.1"/>
    </source>
</evidence>
<dbReference type="RefSeq" id="XP_008713233.1">
    <property type="nucleotide sequence ID" value="XM_008715011.1"/>
</dbReference>
<sequence length="442" mass="49121">MFAAVMKLVSFLILSAAICHAQNGSLPNDYNSVSTDGLISNSSRYNTILRVDNGTYGPQLEEVHYFYKYWPVGIAVSSQGRIFVTYTRGEYDYTLAEVANKTSERPYPSQDIQLAPDQLNTTFNGIPFGSDNASALNSVQALHITPASSTRPETLWLIDTGRPTIQDSTGSYTMPYAQPGGPKLIGISLDNDTITDTYTFPPDVHFPDSYLNDLRFDLRPTINAAYLVDSSNEGRPGFIMVNLTTGDSWRRLSYHPSVLVDYNALPVYQGHPWYYRNPNQPRSFFREGLDGIQISPDGAYIYYSPLSSQNLYRVPTANLLAPTSDPLSEQAASNNVSWLGQRGGPANGFEGDTNGRIYMCMPTQNAVFYWDERDLGVHAFVRDPRIIWPDGASIGQDGYIYVIVNQLPYMDTWNNGVNARQYPGTILRARLPDGGSKITGLV</sequence>
<reference evidence="5 6" key="1">
    <citation type="submission" date="2013-03" db="EMBL/GenBank/DDBJ databases">
        <title>The Genome Sequence of Phialophora europaea CBS 101466.</title>
        <authorList>
            <consortium name="The Broad Institute Genomics Platform"/>
            <person name="Cuomo C."/>
            <person name="de Hoog S."/>
            <person name="Gorbushina A."/>
            <person name="Walker B."/>
            <person name="Young S.K."/>
            <person name="Zeng Q."/>
            <person name="Gargeya S."/>
            <person name="Fitzgerald M."/>
            <person name="Haas B."/>
            <person name="Abouelleil A."/>
            <person name="Allen A.W."/>
            <person name="Alvarado L."/>
            <person name="Arachchi H.M."/>
            <person name="Berlin A.M."/>
            <person name="Chapman S.B."/>
            <person name="Gainer-Dewar J."/>
            <person name="Goldberg J."/>
            <person name="Griggs A."/>
            <person name="Gujja S."/>
            <person name="Hansen M."/>
            <person name="Howarth C."/>
            <person name="Imamovic A."/>
            <person name="Ireland A."/>
            <person name="Larimer J."/>
            <person name="McCowan C."/>
            <person name="Murphy C."/>
            <person name="Pearson M."/>
            <person name="Poon T.W."/>
            <person name="Priest M."/>
            <person name="Roberts A."/>
            <person name="Saif S."/>
            <person name="Shea T."/>
            <person name="Sisk P."/>
            <person name="Sykes S."/>
            <person name="Wortman J."/>
            <person name="Nusbaum C."/>
            <person name="Birren B."/>
        </authorList>
    </citation>
    <scope>NUCLEOTIDE SEQUENCE [LARGE SCALE GENOMIC DNA]</scope>
    <source>
        <strain evidence="5 6">CBS 101466</strain>
    </source>
</reference>
<dbReference type="HOGENOM" id="CLU_031076_0_3_1"/>
<feature type="chain" id="PRO_5004825615" description="SMP-30/Gluconolactonase/LRE-like region domain-containing protein" evidence="4">
    <location>
        <begin position="22"/>
        <end position="442"/>
    </location>
</feature>
<dbReference type="SUPFAM" id="SSF101898">
    <property type="entry name" value="NHL repeat"/>
    <property type="match status" value="1"/>
</dbReference>
<evidence type="ECO:0000256" key="1">
    <source>
        <dbReference type="ARBA" id="ARBA00004613"/>
    </source>
</evidence>
<dbReference type="EMBL" id="KB822714">
    <property type="protein sequence ID" value="ETN44670.1"/>
    <property type="molecule type" value="Genomic_DNA"/>
</dbReference>
<dbReference type="eggNOG" id="ENOG502QVUM">
    <property type="taxonomic scope" value="Eukaryota"/>
</dbReference>
<comment type="similarity">
    <text evidence="2">Belongs to the major royal jelly protein family.</text>
</comment>
<dbReference type="AlphaFoldDB" id="W2S7R0"/>
<name>W2S7R0_CYPE1</name>
<dbReference type="VEuPathDB" id="FungiDB:HMPREF1541_10340"/>
<dbReference type="PANTHER" id="PTHR10009:SF18">
    <property type="entry name" value="PROTEIN YELLOW-LIKE PROTEIN"/>
    <property type="match status" value="1"/>
</dbReference>
<proteinExistence type="inferred from homology"/>
<dbReference type="Proteomes" id="UP000030752">
    <property type="component" value="Unassembled WGS sequence"/>
</dbReference>
<dbReference type="InterPro" id="IPR017996">
    <property type="entry name" value="MRJP/yellow-related"/>
</dbReference>
<evidence type="ECO:0000256" key="3">
    <source>
        <dbReference type="ARBA" id="ARBA00022525"/>
    </source>
</evidence>
<dbReference type="Pfam" id="PF03022">
    <property type="entry name" value="MRJP"/>
    <property type="match status" value="1"/>
</dbReference>
<feature type="signal peptide" evidence="4">
    <location>
        <begin position="1"/>
        <end position="21"/>
    </location>
</feature>